<evidence type="ECO:0000256" key="6">
    <source>
        <dbReference type="ARBA" id="ARBA00022833"/>
    </source>
</evidence>
<dbReference type="Pfam" id="PF04962">
    <property type="entry name" value="KduI"/>
    <property type="match status" value="1"/>
</dbReference>
<dbReference type="InterPro" id="IPR021120">
    <property type="entry name" value="KduI/IolB_isomerase"/>
</dbReference>
<dbReference type="PANTHER" id="PTHR38461">
    <property type="entry name" value="4-DEOXY-L-THREO-5-HEXOSULOSE-URONATE KETOL-ISOMERASE"/>
    <property type="match status" value="1"/>
</dbReference>
<dbReference type="SUPFAM" id="SSF51182">
    <property type="entry name" value="RmlC-like cupins"/>
    <property type="match status" value="1"/>
</dbReference>
<dbReference type="CDD" id="cd20491">
    <property type="entry name" value="cupin_KduI_C"/>
    <property type="match status" value="1"/>
</dbReference>
<keyword evidence="7 8" id="KW-0413">Isomerase</keyword>
<dbReference type="InterPro" id="IPR027449">
    <property type="entry name" value="KduI_N"/>
</dbReference>
<evidence type="ECO:0000256" key="4">
    <source>
        <dbReference type="ARBA" id="ARBA00012547"/>
    </source>
</evidence>
<dbReference type="AlphaFoldDB" id="A0A1J5T4A7"/>
<keyword evidence="5" id="KW-0479">Metal-binding</keyword>
<reference evidence="8" key="1">
    <citation type="submission" date="2016-10" db="EMBL/GenBank/DDBJ databases">
        <title>Sequence of Gallionella enrichment culture.</title>
        <authorList>
            <person name="Poehlein A."/>
            <person name="Muehling M."/>
            <person name="Daniel R."/>
        </authorList>
    </citation>
    <scope>NUCLEOTIDE SEQUENCE</scope>
</reference>
<evidence type="ECO:0000256" key="5">
    <source>
        <dbReference type="ARBA" id="ARBA00022723"/>
    </source>
</evidence>
<protein>
    <recommendedName>
        <fullName evidence="4">5-dehydro-4-deoxy-D-glucuronate isomerase</fullName>
        <ecNumber evidence="4">5.3.1.17</ecNumber>
    </recommendedName>
</protein>
<accession>A0A1J5T4A7</accession>
<sequence>MKMHESLYPAVATAAESEALRREFLIPGLFTSGEAHFHYWETDRTVVGGIAPLGADIALPCPAELRSAHFLERREAGVINLGGPGAVQVDGVDHAMARLDALYLGRGARNVVFRSASAKDPALFYLLSYPAHAAYPVRHVAIADVKGDALGSVETCNQRTLYKLIHPGAFPTCQLVMGVTRLATGSVWNTMPPHTHLRRSEVYLYFDVPSDQAVFHFMGRPQATRHLVLHNHDVVLSPPWSIHSGVGTRNYSFVWGMGGENQEFADMDPAPIAELR</sequence>
<evidence type="ECO:0000256" key="7">
    <source>
        <dbReference type="ARBA" id="ARBA00023235"/>
    </source>
</evidence>
<name>A0A1J5T4A7_9ZZZZ</name>
<dbReference type="GO" id="GO:0019698">
    <property type="term" value="P:D-galacturonate catabolic process"/>
    <property type="evidence" value="ECO:0007669"/>
    <property type="project" value="TreeGrafter"/>
</dbReference>
<comment type="caution">
    <text evidence="8">The sequence shown here is derived from an EMBL/GenBank/DDBJ whole genome shotgun (WGS) entry which is preliminary data.</text>
</comment>
<dbReference type="Gene3D" id="2.60.120.520">
    <property type="entry name" value="pectin degrading enzyme 5-keto 4- deoxyuronate isomerase, domain 1"/>
    <property type="match status" value="1"/>
</dbReference>
<dbReference type="GO" id="GO:0008697">
    <property type="term" value="F:4-deoxy-L-threo-5-hexosulose-uronate ketol-isomerase activity"/>
    <property type="evidence" value="ECO:0007669"/>
    <property type="project" value="UniProtKB-EC"/>
</dbReference>
<evidence type="ECO:0000256" key="2">
    <source>
        <dbReference type="ARBA" id="ARBA00001947"/>
    </source>
</evidence>
<dbReference type="NCBIfam" id="NF002091">
    <property type="entry name" value="PRK00924.1"/>
    <property type="match status" value="1"/>
</dbReference>
<dbReference type="HAMAP" id="MF_00687">
    <property type="entry name" value="KduI"/>
    <property type="match status" value="1"/>
</dbReference>
<comment type="cofactor">
    <cofactor evidence="2">
        <name>Zn(2+)</name>
        <dbReference type="ChEBI" id="CHEBI:29105"/>
    </cofactor>
</comment>
<dbReference type="CDD" id="cd20294">
    <property type="entry name" value="cupin_KduI_N"/>
    <property type="match status" value="1"/>
</dbReference>
<evidence type="ECO:0000256" key="3">
    <source>
        <dbReference type="ARBA" id="ARBA00008086"/>
    </source>
</evidence>
<dbReference type="InterPro" id="IPR014710">
    <property type="entry name" value="RmlC-like_jellyroll"/>
</dbReference>
<dbReference type="EMBL" id="MLJW01000010">
    <property type="protein sequence ID" value="OIR14971.1"/>
    <property type="molecule type" value="Genomic_DNA"/>
</dbReference>
<dbReference type="GO" id="GO:0046872">
    <property type="term" value="F:metal ion binding"/>
    <property type="evidence" value="ECO:0007669"/>
    <property type="project" value="UniProtKB-KW"/>
</dbReference>
<dbReference type="GO" id="GO:0042840">
    <property type="term" value="P:D-glucuronate catabolic process"/>
    <property type="evidence" value="ECO:0007669"/>
    <property type="project" value="TreeGrafter"/>
</dbReference>
<dbReference type="EC" id="5.3.1.17" evidence="4"/>
<proteinExistence type="inferred from homology"/>
<dbReference type="GO" id="GO:0045490">
    <property type="term" value="P:pectin catabolic process"/>
    <property type="evidence" value="ECO:0007669"/>
    <property type="project" value="InterPro"/>
</dbReference>
<gene>
    <name evidence="8" type="primary">kduI</name>
    <name evidence="8" type="ORF">GALL_40890</name>
</gene>
<comment type="catalytic activity">
    <reaction evidence="1">
        <text>5-dehydro-4-deoxy-D-glucuronate = 3-deoxy-D-glycero-2,5-hexodiulosonate</text>
        <dbReference type="Rhea" id="RHEA:23896"/>
        <dbReference type="ChEBI" id="CHEBI:17117"/>
        <dbReference type="ChEBI" id="CHEBI:29071"/>
        <dbReference type="EC" id="5.3.1.17"/>
    </reaction>
</comment>
<dbReference type="InterPro" id="IPR011051">
    <property type="entry name" value="RmlC_Cupin_sf"/>
</dbReference>
<organism evidence="8">
    <name type="scientific">mine drainage metagenome</name>
    <dbReference type="NCBI Taxonomy" id="410659"/>
    <lineage>
        <taxon>unclassified sequences</taxon>
        <taxon>metagenomes</taxon>
        <taxon>ecological metagenomes</taxon>
    </lineage>
</organism>
<evidence type="ECO:0000313" key="8">
    <source>
        <dbReference type="EMBL" id="OIR14971.1"/>
    </source>
</evidence>
<evidence type="ECO:0000256" key="1">
    <source>
        <dbReference type="ARBA" id="ARBA00000552"/>
    </source>
</evidence>
<dbReference type="Gene3D" id="2.60.120.10">
    <property type="entry name" value="Jelly Rolls"/>
    <property type="match status" value="1"/>
</dbReference>
<comment type="similarity">
    <text evidence="3">Belongs to the KduI family.</text>
</comment>
<dbReference type="InterPro" id="IPR007045">
    <property type="entry name" value="KduI"/>
</dbReference>
<keyword evidence="6" id="KW-0862">Zinc</keyword>
<dbReference type="PANTHER" id="PTHR38461:SF1">
    <property type="entry name" value="4-DEOXY-L-THREO-5-HEXOSULOSE-URONATE KETOL-ISOMERASE"/>
    <property type="match status" value="1"/>
</dbReference>